<evidence type="ECO:0000313" key="2">
    <source>
        <dbReference type="Proteomes" id="UP000641514"/>
    </source>
</evidence>
<protein>
    <submittedName>
        <fullName evidence="1">Uncharacterized protein</fullName>
    </submittedName>
</protein>
<name>A0A916XDC2_9ACTN</name>
<gene>
    <name evidence="1" type="ORF">GCM10011410_17200</name>
</gene>
<dbReference type="AlphaFoldDB" id="A0A916XDC2"/>
<reference evidence="1" key="2">
    <citation type="submission" date="2020-09" db="EMBL/GenBank/DDBJ databases">
        <authorList>
            <person name="Sun Q."/>
            <person name="Zhou Y."/>
        </authorList>
    </citation>
    <scope>NUCLEOTIDE SEQUENCE</scope>
    <source>
        <strain evidence="1">CGMCC 1.15478</strain>
    </source>
</reference>
<organism evidence="1 2">
    <name type="scientific">Hoyosella rhizosphaerae</name>
    <dbReference type="NCBI Taxonomy" id="1755582"/>
    <lineage>
        <taxon>Bacteria</taxon>
        <taxon>Bacillati</taxon>
        <taxon>Actinomycetota</taxon>
        <taxon>Actinomycetes</taxon>
        <taxon>Mycobacteriales</taxon>
        <taxon>Hoyosellaceae</taxon>
        <taxon>Hoyosella</taxon>
    </lineage>
</organism>
<evidence type="ECO:0000313" key="1">
    <source>
        <dbReference type="EMBL" id="GGC65264.1"/>
    </source>
</evidence>
<accession>A0A916XDC2</accession>
<reference evidence="1" key="1">
    <citation type="journal article" date="2014" name="Int. J. Syst. Evol. Microbiol.">
        <title>Complete genome sequence of Corynebacterium casei LMG S-19264T (=DSM 44701T), isolated from a smear-ripened cheese.</title>
        <authorList>
            <consortium name="US DOE Joint Genome Institute (JGI-PGF)"/>
            <person name="Walter F."/>
            <person name="Albersmeier A."/>
            <person name="Kalinowski J."/>
            <person name="Ruckert C."/>
        </authorList>
    </citation>
    <scope>NUCLEOTIDE SEQUENCE</scope>
    <source>
        <strain evidence="1">CGMCC 1.15478</strain>
    </source>
</reference>
<dbReference type="RefSeq" id="WP_188673283.1">
    <property type="nucleotide sequence ID" value="NZ_BMJH01000002.1"/>
</dbReference>
<keyword evidence="2" id="KW-1185">Reference proteome</keyword>
<proteinExistence type="predicted"/>
<sequence length="54" mass="6190">MIPHQEHTGVVDLTTRKELYVIPQLEQIDAIAREWVLNNLGIVLQALELFPNIP</sequence>
<dbReference type="Proteomes" id="UP000641514">
    <property type="component" value="Unassembled WGS sequence"/>
</dbReference>
<comment type="caution">
    <text evidence="1">The sequence shown here is derived from an EMBL/GenBank/DDBJ whole genome shotgun (WGS) entry which is preliminary data.</text>
</comment>
<dbReference type="EMBL" id="BMJH01000002">
    <property type="protein sequence ID" value="GGC65264.1"/>
    <property type="molecule type" value="Genomic_DNA"/>
</dbReference>